<dbReference type="Pfam" id="PF00691">
    <property type="entry name" value="OmpA"/>
    <property type="match status" value="1"/>
</dbReference>
<dbReference type="GO" id="GO:0009279">
    <property type="term" value="C:cell outer membrane"/>
    <property type="evidence" value="ECO:0007669"/>
    <property type="project" value="UniProtKB-SubCell"/>
</dbReference>
<dbReference type="PRINTS" id="PR01021">
    <property type="entry name" value="OMPADOMAIN"/>
</dbReference>
<dbReference type="InterPro" id="IPR050330">
    <property type="entry name" value="Bact_OuterMem_StrucFunc"/>
</dbReference>
<dbReference type="Gene3D" id="3.30.1330.60">
    <property type="entry name" value="OmpA-like domain"/>
    <property type="match status" value="1"/>
</dbReference>
<reference evidence="7 8" key="1">
    <citation type="submission" date="2019-03" db="EMBL/GenBank/DDBJ databases">
        <title>Genomic Encyclopedia of Archaeal and Bacterial Type Strains, Phase II (KMG-II): from individual species to whole genera.</title>
        <authorList>
            <person name="Goeker M."/>
        </authorList>
    </citation>
    <scope>NUCLEOTIDE SEQUENCE [LARGE SCALE GENOMIC DNA]</scope>
    <source>
        <strain evidence="7 8">DSM 28213</strain>
    </source>
</reference>
<dbReference type="PANTHER" id="PTHR30329">
    <property type="entry name" value="STATOR ELEMENT OF FLAGELLAR MOTOR COMPLEX"/>
    <property type="match status" value="1"/>
</dbReference>
<keyword evidence="8" id="KW-1185">Reference proteome</keyword>
<dbReference type="InterPro" id="IPR006665">
    <property type="entry name" value="OmpA-like"/>
</dbReference>
<evidence type="ECO:0000256" key="4">
    <source>
        <dbReference type="PROSITE-ProRule" id="PRU00473"/>
    </source>
</evidence>
<dbReference type="PROSITE" id="PS51257">
    <property type="entry name" value="PROKAR_LIPOPROTEIN"/>
    <property type="match status" value="1"/>
</dbReference>
<comment type="subcellular location">
    <subcellularLocation>
        <location evidence="1">Cell outer membrane</location>
    </subcellularLocation>
</comment>
<evidence type="ECO:0000256" key="5">
    <source>
        <dbReference type="SAM" id="SignalP"/>
    </source>
</evidence>
<evidence type="ECO:0000256" key="1">
    <source>
        <dbReference type="ARBA" id="ARBA00004442"/>
    </source>
</evidence>
<gene>
    <name evidence="7" type="ORF">C8P70_11539</name>
</gene>
<dbReference type="PRINTS" id="PR01023">
    <property type="entry name" value="NAFLGMOTY"/>
</dbReference>
<evidence type="ECO:0000256" key="2">
    <source>
        <dbReference type="ARBA" id="ARBA00023136"/>
    </source>
</evidence>
<dbReference type="PANTHER" id="PTHR30329:SF21">
    <property type="entry name" value="LIPOPROTEIN YIAD-RELATED"/>
    <property type="match status" value="1"/>
</dbReference>
<comment type="caution">
    <text evidence="7">The sequence shown here is derived from an EMBL/GenBank/DDBJ whole genome shotgun (WGS) entry which is preliminary data.</text>
</comment>
<keyword evidence="3" id="KW-0998">Cell outer membrane</keyword>
<dbReference type="Pfam" id="PF13488">
    <property type="entry name" value="Gly-zipper_Omp"/>
    <property type="match status" value="1"/>
</dbReference>
<feature type="signal peptide" evidence="5">
    <location>
        <begin position="1"/>
        <end position="21"/>
    </location>
</feature>
<dbReference type="Proteomes" id="UP000295215">
    <property type="component" value="Unassembled WGS sequence"/>
</dbReference>
<dbReference type="InterPro" id="IPR006664">
    <property type="entry name" value="OMP_bac"/>
</dbReference>
<dbReference type="AlphaFoldDB" id="A0A4R7F027"/>
<name>A0A4R7F027_9FLAO</name>
<accession>A0A4R7F027</accession>
<dbReference type="EMBL" id="SOAG01000015">
    <property type="protein sequence ID" value="TDS57540.1"/>
    <property type="molecule type" value="Genomic_DNA"/>
</dbReference>
<proteinExistence type="predicted"/>
<evidence type="ECO:0000313" key="8">
    <source>
        <dbReference type="Proteomes" id="UP000295215"/>
    </source>
</evidence>
<evidence type="ECO:0000256" key="3">
    <source>
        <dbReference type="ARBA" id="ARBA00023237"/>
    </source>
</evidence>
<dbReference type="RefSeq" id="WP_133712716.1">
    <property type="nucleotide sequence ID" value="NZ_SOAG01000015.1"/>
</dbReference>
<dbReference type="PROSITE" id="PS51123">
    <property type="entry name" value="OMPA_2"/>
    <property type="match status" value="1"/>
</dbReference>
<keyword evidence="2 4" id="KW-0472">Membrane</keyword>
<sequence length="234" mass="24526">MKKVTTFALAGTMLVSSLAFTSCDSIKNANNTQKGAAIGAAGGAIIGGVLGNNVGKGGNSALGAVLGGVIGGAAGGVIGNKMDKQAREIKETVPGAEVERVGEGIRLVLGENSVNFNLNQATLTDKAKQNLDKLVKVFKDNPDTYIDIFGYTDITGKEEYNLKLSRQRANTVKTYLSQNGVSPKRIKTEGMGIADPIASNDTEAGRAKNRRVEFAIRANEKMIDEAQTEAAAAY</sequence>
<organism evidence="7 8">
    <name type="scientific">Myroides indicus</name>
    <dbReference type="NCBI Taxonomy" id="1323422"/>
    <lineage>
        <taxon>Bacteria</taxon>
        <taxon>Pseudomonadati</taxon>
        <taxon>Bacteroidota</taxon>
        <taxon>Flavobacteriia</taxon>
        <taxon>Flavobacteriales</taxon>
        <taxon>Flavobacteriaceae</taxon>
        <taxon>Myroides</taxon>
    </lineage>
</organism>
<dbReference type="InterPro" id="IPR036737">
    <property type="entry name" value="OmpA-like_sf"/>
</dbReference>
<protein>
    <submittedName>
        <fullName evidence="7">Outer membrane protein OmpA-like peptidoglycan-associated protein</fullName>
    </submittedName>
</protein>
<dbReference type="SUPFAM" id="SSF103088">
    <property type="entry name" value="OmpA-like"/>
    <property type="match status" value="1"/>
</dbReference>
<dbReference type="OrthoDB" id="9782229at2"/>
<feature type="chain" id="PRO_5020900831" evidence="5">
    <location>
        <begin position="22"/>
        <end position="234"/>
    </location>
</feature>
<evidence type="ECO:0000313" key="7">
    <source>
        <dbReference type="EMBL" id="TDS57540.1"/>
    </source>
</evidence>
<dbReference type="InterPro" id="IPR039567">
    <property type="entry name" value="Gly-zipper"/>
</dbReference>
<keyword evidence="5" id="KW-0732">Signal</keyword>
<dbReference type="CDD" id="cd07185">
    <property type="entry name" value="OmpA_C-like"/>
    <property type="match status" value="1"/>
</dbReference>
<evidence type="ECO:0000259" key="6">
    <source>
        <dbReference type="PROSITE" id="PS51123"/>
    </source>
</evidence>
<feature type="domain" description="OmpA-like" evidence="6">
    <location>
        <begin position="103"/>
        <end position="220"/>
    </location>
</feature>